<gene>
    <name evidence="2" type="ORF">H9791_03230</name>
</gene>
<dbReference type="GO" id="GO:0003677">
    <property type="term" value="F:DNA binding"/>
    <property type="evidence" value="ECO:0007669"/>
    <property type="project" value="InterPro"/>
</dbReference>
<reference evidence="2" key="2">
    <citation type="submission" date="2021-04" db="EMBL/GenBank/DDBJ databases">
        <authorList>
            <person name="Gilroy R."/>
        </authorList>
    </citation>
    <scope>NUCLEOTIDE SEQUENCE</scope>
    <source>
        <strain evidence="2">B3-3758</strain>
    </source>
</reference>
<protein>
    <submittedName>
        <fullName evidence="2">Recombinase RecT</fullName>
    </submittedName>
</protein>
<comment type="caution">
    <text evidence="2">The sequence shown here is derived from an EMBL/GenBank/DDBJ whole genome shotgun (WGS) entry which is preliminary data.</text>
</comment>
<dbReference type="AlphaFoldDB" id="A0A9E2KFJ8"/>
<feature type="region of interest" description="Disordered" evidence="1">
    <location>
        <begin position="278"/>
        <end position="318"/>
    </location>
</feature>
<evidence type="ECO:0000313" key="2">
    <source>
        <dbReference type="EMBL" id="MBU3813508.1"/>
    </source>
</evidence>
<dbReference type="GO" id="GO:0006259">
    <property type="term" value="P:DNA metabolic process"/>
    <property type="evidence" value="ECO:0007669"/>
    <property type="project" value="InterPro"/>
</dbReference>
<reference evidence="2" key="1">
    <citation type="journal article" date="2021" name="PeerJ">
        <title>Extensive microbial diversity within the chicken gut microbiome revealed by metagenomics and culture.</title>
        <authorList>
            <person name="Gilroy R."/>
            <person name="Ravi A."/>
            <person name="Getino M."/>
            <person name="Pursley I."/>
            <person name="Horton D.L."/>
            <person name="Alikhan N.F."/>
            <person name="Baker D."/>
            <person name="Gharbi K."/>
            <person name="Hall N."/>
            <person name="Watson M."/>
            <person name="Adriaenssens E.M."/>
            <person name="Foster-Nyarko E."/>
            <person name="Jarju S."/>
            <person name="Secka A."/>
            <person name="Antonio M."/>
            <person name="Oren A."/>
            <person name="Chaudhuri R.R."/>
            <person name="La Ragione R."/>
            <person name="Hildebrand F."/>
            <person name="Pallen M.J."/>
        </authorList>
    </citation>
    <scope>NUCLEOTIDE SEQUENCE</scope>
    <source>
        <strain evidence="2">B3-3758</strain>
    </source>
</reference>
<evidence type="ECO:0000256" key="1">
    <source>
        <dbReference type="SAM" id="MobiDB-lite"/>
    </source>
</evidence>
<name>A0A9E2KFJ8_9BACE</name>
<proteinExistence type="predicted"/>
<organism evidence="2 3">
    <name type="scientific">Candidatus Bacteroides intestinipullorum</name>
    <dbReference type="NCBI Taxonomy" id="2838471"/>
    <lineage>
        <taxon>Bacteria</taxon>
        <taxon>Pseudomonadati</taxon>
        <taxon>Bacteroidota</taxon>
        <taxon>Bacteroidia</taxon>
        <taxon>Bacteroidales</taxon>
        <taxon>Bacteroidaceae</taxon>
        <taxon>Bacteroides</taxon>
    </lineage>
</organism>
<dbReference type="EMBL" id="JAHLFO010000040">
    <property type="protein sequence ID" value="MBU3813508.1"/>
    <property type="molecule type" value="Genomic_DNA"/>
</dbReference>
<evidence type="ECO:0000313" key="3">
    <source>
        <dbReference type="Proteomes" id="UP000824236"/>
    </source>
</evidence>
<sequence>MSNIQLTVDTLNQLQPADILTYEPVKEKFIQIWDTLWGEGTGEAAYERELNHFTHWLKDNAQTAAKATRFSIFTTFIDLAVCGLSVEPGVRALCYLQGRNITVGKDAQGKNTYEPRLTLTISGYGELVLRARAGQIKYADNPVIVYEEDSFSFSDNDGRKSVKYTCNLPHKSRHIVACFMKIVRTDNSVDYAVMFEEDWTRLSEYSAKQNRKWDDQNRRWVKGNPNELYSSQNGGIDPAFLMAKCIKHAFKTYPKVRIGKATQMETDTVDVPQEDFYGVEETVDAPQPGKSQDFCPPRDDAQGITVDPAQSEDSDEPW</sequence>
<accession>A0A9E2KFJ8</accession>
<dbReference type="Proteomes" id="UP000824236">
    <property type="component" value="Unassembled WGS sequence"/>
</dbReference>